<dbReference type="SUPFAM" id="SSF51735">
    <property type="entry name" value="NAD(P)-binding Rossmann-fold domains"/>
    <property type="match status" value="1"/>
</dbReference>
<dbReference type="FunFam" id="3.40.50.720:FF:000924">
    <property type="entry name" value="GDP-mannose 4,6 dehydratase"/>
    <property type="match status" value="1"/>
</dbReference>
<evidence type="ECO:0000259" key="8">
    <source>
        <dbReference type="Pfam" id="PF16363"/>
    </source>
</evidence>
<evidence type="ECO:0000256" key="5">
    <source>
        <dbReference type="ARBA" id="ARBA00023239"/>
    </source>
</evidence>
<dbReference type="PANTHER" id="PTHR43715">
    <property type="entry name" value="GDP-MANNOSE 4,6-DEHYDRATASE"/>
    <property type="match status" value="1"/>
</dbReference>
<dbReference type="OrthoDB" id="9779041at2"/>
<dbReference type="GO" id="GO:0008446">
    <property type="term" value="F:GDP-mannose 4,6-dehydratase activity"/>
    <property type="evidence" value="ECO:0007669"/>
    <property type="project" value="UniProtKB-UniRule"/>
</dbReference>
<accession>Q0EZ85</accession>
<comment type="caution">
    <text evidence="7">Lacks conserved residue(s) required for the propagation of feature annotation.</text>
</comment>
<evidence type="ECO:0000256" key="2">
    <source>
        <dbReference type="ARBA" id="ARBA00001937"/>
    </source>
</evidence>
<dbReference type="Proteomes" id="UP000005297">
    <property type="component" value="Unassembled WGS sequence"/>
</dbReference>
<proteinExistence type="inferred from homology"/>
<comment type="function">
    <text evidence="6 7">Catalyzes the conversion of GDP-D-mannose to GDP-4-dehydro-6-deoxy-D-mannose.</text>
</comment>
<dbReference type="InterPro" id="IPR016040">
    <property type="entry name" value="NAD(P)-bd_dom"/>
</dbReference>
<dbReference type="eggNOG" id="COG1089">
    <property type="taxonomic scope" value="Bacteria"/>
</dbReference>
<dbReference type="GO" id="GO:0042351">
    <property type="term" value="P:'de novo' GDP-L-fucose biosynthetic process"/>
    <property type="evidence" value="ECO:0007669"/>
    <property type="project" value="TreeGrafter"/>
</dbReference>
<dbReference type="STRING" id="314344.AL013_00410"/>
<reference evidence="9 10" key="1">
    <citation type="submission" date="2006-09" db="EMBL/GenBank/DDBJ databases">
        <authorList>
            <person name="Emerson D."/>
            <person name="Ferriera S."/>
            <person name="Johnson J."/>
            <person name="Kravitz S."/>
            <person name="Halpern A."/>
            <person name="Remington K."/>
            <person name="Beeson K."/>
            <person name="Tran B."/>
            <person name="Rogers Y.-H."/>
            <person name="Friedman R."/>
            <person name="Venter J.C."/>
        </authorList>
    </citation>
    <scope>NUCLEOTIDE SEQUENCE [LARGE SCALE GENOMIC DNA]</scope>
    <source>
        <strain evidence="9 10">PV-1</strain>
    </source>
</reference>
<evidence type="ECO:0000256" key="6">
    <source>
        <dbReference type="ARBA" id="ARBA00059383"/>
    </source>
</evidence>
<dbReference type="Gene3D" id="3.90.25.10">
    <property type="entry name" value="UDP-galactose 4-epimerase, domain 1"/>
    <property type="match status" value="1"/>
</dbReference>
<dbReference type="HOGENOM" id="CLU_007383_14_0_0"/>
<dbReference type="EMBL" id="AATS01000007">
    <property type="protein sequence ID" value="EAU54539.1"/>
    <property type="molecule type" value="Genomic_DNA"/>
</dbReference>
<dbReference type="CDD" id="cd05260">
    <property type="entry name" value="GDP_MD_SDR_e"/>
    <property type="match status" value="1"/>
</dbReference>
<organism evidence="9 10">
    <name type="scientific">Mariprofundus ferrooxydans PV-1</name>
    <dbReference type="NCBI Taxonomy" id="314345"/>
    <lineage>
        <taxon>Bacteria</taxon>
        <taxon>Pseudomonadati</taxon>
        <taxon>Pseudomonadota</taxon>
        <taxon>Candidatius Mariprofundia</taxon>
        <taxon>Mariprofundales</taxon>
        <taxon>Mariprofundaceae</taxon>
        <taxon>Mariprofundus</taxon>
    </lineage>
</organism>
<dbReference type="PANTHER" id="PTHR43715:SF1">
    <property type="entry name" value="GDP-MANNOSE 4,6 DEHYDRATASE"/>
    <property type="match status" value="1"/>
</dbReference>
<comment type="cofactor">
    <cofactor evidence="2 7">
        <name>NADP(+)</name>
        <dbReference type="ChEBI" id="CHEBI:58349"/>
    </cofactor>
</comment>
<evidence type="ECO:0000256" key="1">
    <source>
        <dbReference type="ARBA" id="ARBA00000188"/>
    </source>
</evidence>
<keyword evidence="7" id="KW-0521">NADP</keyword>
<dbReference type="InterPro" id="IPR036291">
    <property type="entry name" value="NAD(P)-bd_dom_sf"/>
</dbReference>
<dbReference type="Pfam" id="PF16363">
    <property type="entry name" value="GDP_Man_Dehyd"/>
    <property type="match status" value="1"/>
</dbReference>
<dbReference type="AlphaFoldDB" id="Q0EZ85"/>
<comment type="catalytic activity">
    <reaction evidence="1 7">
        <text>GDP-alpha-D-mannose = GDP-4-dehydro-alpha-D-rhamnose + H2O</text>
        <dbReference type="Rhea" id="RHEA:23820"/>
        <dbReference type="ChEBI" id="CHEBI:15377"/>
        <dbReference type="ChEBI" id="CHEBI:57527"/>
        <dbReference type="ChEBI" id="CHEBI:57964"/>
        <dbReference type="EC" id="4.2.1.47"/>
    </reaction>
</comment>
<evidence type="ECO:0000256" key="3">
    <source>
        <dbReference type="ARBA" id="ARBA00009263"/>
    </source>
</evidence>
<dbReference type="Gene3D" id="3.40.50.720">
    <property type="entry name" value="NAD(P)-binding Rossmann-like Domain"/>
    <property type="match status" value="1"/>
</dbReference>
<dbReference type="InterPro" id="IPR006368">
    <property type="entry name" value="GDP_Man_deHydtase"/>
</dbReference>
<sequence>MKTALILGISGQDGCYLADLLLKKGYRVHGTSRDVDSRSFTNLGKLGIADQVSLHSASLVDFRNLLQVITQVEPDEIYNLAGQTSVGLSFSQPMETMESIALGSLQVLEVMRYLNAPIRLYNAGSSECFGAVREGAPSHEATPFHPRSPYAAAKAAAFWATANYREAYGLHACSGILFNHESPLRPARFVTRKIVATACSIAGGSKDKLRLGNMAIRRDWGWAPEYADAMWRMLQLDSPEDIVIATGESHSLEEFVALVFQTLDLDWREHVEVDESLYRPSDLMFSEGDPSRAFERLGWKAEVHFAELIRRLVEAELKSSKLQVAN</sequence>
<dbReference type="HAMAP" id="MF_00955">
    <property type="entry name" value="GDP_Man_dehydratase"/>
    <property type="match status" value="1"/>
</dbReference>
<evidence type="ECO:0000313" key="9">
    <source>
        <dbReference type="EMBL" id="EAU54539.1"/>
    </source>
</evidence>
<comment type="caution">
    <text evidence="9">The sequence shown here is derived from an EMBL/GenBank/DDBJ whole genome shotgun (WGS) entry which is preliminary data.</text>
</comment>
<evidence type="ECO:0000256" key="4">
    <source>
        <dbReference type="ARBA" id="ARBA00011989"/>
    </source>
</evidence>
<name>Q0EZ85_9PROT</name>
<dbReference type="RefSeq" id="WP_009849041.1">
    <property type="nucleotide sequence ID" value="NZ_DS022294.1"/>
</dbReference>
<feature type="domain" description="NAD(P)-binding" evidence="8">
    <location>
        <begin position="5"/>
        <end position="311"/>
    </location>
</feature>
<keyword evidence="10" id="KW-1185">Reference proteome</keyword>
<dbReference type="GO" id="GO:0070401">
    <property type="term" value="F:NADP+ binding"/>
    <property type="evidence" value="ECO:0007669"/>
    <property type="project" value="UniProtKB-UniRule"/>
</dbReference>
<evidence type="ECO:0000313" key="10">
    <source>
        <dbReference type="Proteomes" id="UP000005297"/>
    </source>
</evidence>
<dbReference type="InParanoid" id="Q0EZ85"/>
<protein>
    <recommendedName>
        <fullName evidence="4 7">GDP-mannose 4,6-dehydratase</fullName>
        <ecNumber evidence="4 7">4.2.1.47</ecNumber>
    </recommendedName>
    <alternativeName>
        <fullName evidence="7">GDP-D-mannose dehydratase</fullName>
    </alternativeName>
</protein>
<comment type="similarity">
    <text evidence="3 7">Belongs to the NAD(P)-dependent epimerase/dehydratase family. GDP-mannose 4,6-dehydratase subfamily.</text>
</comment>
<evidence type="ECO:0000256" key="7">
    <source>
        <dbReference type="HAMAP-Rule" id="MF_00955"/>
    </source>
</evidence>
<keyword evidence="5 7" id="KW-0456">Lyase</keyword>
<gene>
    <name evidence="7" type="primary">gmd</name>
    <name evidence="9" type="ORF">SPV1_07586</name>
</gene>
<dbReference type="EC" id="4.2.1.47" evidence="4 7"/>